<comment type="caution">
    <text evidence="2">The sequence shown here is derived from an EMBL/GenBank/DDBJ whole genome shotgun (WGS) entry which is preliminary data.</text>
</comment>
<feature type="region of interest" description="Disordered" evidence="1">
    <location>
        <begin position="1"/>
        <end position="47"/>
    </location>
</feature>
<evidence type="ECO:0000313" key="3">
    <source>
        <dbReference type="Proteomes" id="UP000266234"/>
    </source>
</evidence>
<evidence type="ECO:0000256" key="1">
    <source>
        <dbReference type="SAM" id="MobiDB-lite"/>
    </source>
</evidence>
<accession>A0A395RFC9</accession>
<reference evidence="2 3" key="1">
    <citation type="journal article" date="2018" name="PLoS Pathog.">
        <title>Evolution of structural diversity of trichothecenes, a family of toxins produced by plant pathogenic and entomopathogenic fungi.</title>
        <authorList>
            <person name="Proctor R.H."/>
            <person name="McCormick S.P."/>
            <person name="Kim H.S."/>
            <person name="Cardoza R.E."/>
            <person name="Stanley A.M."/>
            <person name="Lindo L."/>
            <person name="Kelly A."/>
            <person name="Brown D.W."/>
            <person name="Lee T."/>
            <person name="Vaughan M.M."/>
            <person name="Alexander N.J."/>
            <person name="Busman M."/>
            <person name="Gutierrez S."/>
        </authorList>
    </citation>
    <scope>NUCLEOTIDE SEQUENCE [LARGE SCALE GENOMIC DNA]</scope>
    <source>
        <strain evidence="2 3">NRRL 20695</strain>
    </source>
</reference>
<evidence type="ECO:0000313" key="2">
    <source>
        <dbReference type="EMBL" id="RGP58509.1"/>
    </source>
</evidence>
<sequence>MVNSSESPPLPHQNGPRDHNVQTHDEDTSIKSVHGTDGNVKSQNKYKEPVIRPIIQETSDRINTLIALAKTAGPNDEKTKSAKEALMETINTWEADDHLDKGF</sequence>
<dbReference type="Proteomes" id="UP000266234">
    <property type="component" value="Unassembled WGS sequence"/>
</dbReference>
<dbReference type="OrthoDB" id="10489822at2759"/>
<dbReference type="AlphaFoldDB" id="A0A395RFC9"/>
<proteinExistence type="predicted"/>
<feature type="compositionally biased region" description="Basic and acidic residues" evidence="1">
    <location>
        <begin position="15"/>
        <end position="29"/>
    </location>
</feature>
<gene>
    <name evidence="2" type="ORF">FLONG3_11430</name>
</gene>
<organism evidence="2 3">
    <name type="scientific">Fusarium longipes</name>
    <dbReference type="NCBI Taxonomy" id="694270"/>
    <lineage>
        <taxon>Eukaryota</taxon>
        <taxon>Fungi</taxon>
        <taxon>Dikarya</taxon>
        <taxon>Ascomycota</taxon>
        <taxon>Pezizomycotina</taxon>
        <taxon>Sordariomycetes</taxon>
        <taxon>Hypocreomycetidae</taxon>
        <taxon>Hypocreales</taxon>
        <taxon>Nectriaceae</taxon>
        <taxon>Fusarium</taxon>
    </lineage>
</organism>
<name>A0A395RFC9_9HYPO</name>
<keyword evidence="3" id="KW-1185">Reference proteome</keyword>
<dbReference type="EMBL" id="PXOG01000479">
    <property type="protein sequence ID" value="RGP58509.1"/>
    <property type="molecule type" value="Genomic_DNA"/>
</dbReference>
<protein>
    <submittedName>
        <fullName evidence="2">Uncharacterized protein</fullName>
    </submittedName>
</protein>